<dbReference type="AlphaFoldDB" id="A0A423UZM1"/>
<proteinExistence type="predicted"/>
<dbReference type="EMBL" id="QWFA01000067">
    <property type="protein sequence ID" value="ROV67778.1"/>
    <property type="molecule type" value="Genomic_DNA"/>
</dbReference>
<protein>
    <submittedName>
        <fullName evidence="1">Uncharacterized protein</fullName>
    </submittedName>
</protein>
<reference evidence="1 2" key="1">
    <citation type="submission" date="2018-08" db="EMBL/GenBank/DDBJ databases">
        <title>Streptomyces globisporus 1912-4Crt, whole genome shotgun sequence.</title>
        <authorList>
            <person name="Matselyukh B."/>
        </authorList>
    </citation>
    <scope>NUCLEOTIDE SEQUENCE [LARGE SCALE GENOMIC DNA]</scope>
    <source>
        <strain evidence="1 2">1912-4Crt</strain>
    </source>
</reference>
<organism evidence="1 2">
    <name type="scientific">Streptomyces globisporus</name>
    <dbReference type="NCBI Taxonomy" id="1908"/>
    <lineage>
        <taxon>Bacteria</taxon>
        <taxon>Bacillati</taxon>
        <taxon>Actinomycetota</taxon>
        <taxon>Actinomycetes</taxon>
        <taxon>Kitasatosporales</taxon>
        <taxon>Streptomycetaceae</taxon>
        <taxon>Streptomyces</taxon>
    </lineage>
</organism>
<evidence type="ECO:0000313" key="2">
    <source>
        <dbReference type="Proteomes" id="UP000285596"/>
    </source>
</evidence>
<sequence length="127" mass="14349">MCTVAHPKGTGHLLSDVRLRRRIQDGARGRDFTEDQQRRLDAMKAADHVRTFATTTPCRRRPSRSCPRGTSRIWWGRRARICSRSYMGDLSIAPGWKVGGFASWHLTDPAPVDCQVGGTAMRRHSDM</sequence>
<accession>A0A423UZM1</accession>
<comment type="caution">
    <text evidence="1">The sequence shown here is derived from an EMBL/GenBank/DDBJ whole genome shotgun (WGS) entry which is preliminary data.</text>
</comment>
<evidence type="ECO:0000313" key="1">
    <source>
        <dbReference type="EMBL" id="ROV67778.1"/>
    </source>
</evidence>
<gene>
    <name evidence="1" type="ORF">D3105_14825</name>
</gene>
<name>A0A423UZM1_STRGL</name>
<dbReference type="Proteomes" id="UP000285596">
    <property type="component" value="Unassembled WGS sequence"/>
</dbReference>